<evidence type="ECO:0000259" key="6">
    <source>
        <dbReference type="Pfam" id="PF09734"/>
    </source>
</evidence>
<proteinExistence type="predicted"/>
<dbReference type="InterPro" id="IPR019136">
    <property type="entry name" value="TF_IIIC_su-5_HTH"/>
</dbReference>
<organism evidence="8 9">
    <name type="scientific">Cryptosporidium canis</name>
    <dbReference type="NCBI Taxonomy" id="195482"/>
    <lineage>
        <taxon>Eukaryota</taxon>
        <taxon>Sar</taxon>
        <taxon>Alveolata</taxon>
        <taxon>Apicomplexa</taxon>
        <taxon>Conoidasida</taxon>
        <taxon>Coccidia</taxon>
        <taxon>Eucoccidiorida</taxon>
        <taxon>Eimeriorina</taxon>
        <taxon>Cryptosporidiidae</taxon>
        <taxon>Cryptosporidium</taxon>
    </lineage>
</organism>
<evidence type="ECO:0000256" key="3">
    <source>
        <dbReference type="ARBA" id="ARBA00023163"/>
    </source>
</evidence>
<keyword evidence="4" id="KW-0539">Nucleus</keyword>
<evidence type="ECO:0000256" key="5">
    <source>
        <dbReference type="SAM" id="MobiDB-lite"/>
    </source>
</evidence>
<evidence type="ECO:0000256" key="2">
    <source>
        <dbReference type="ARBA" id="ARBA00023125"/>
    </source>
</evidence>
<dbReference type="InterPro" id="IPR041499">
    <property type="entry name" value="Tfc1/Sfc1_N"/>
</dbReference>
<evidence type="ECO:0000313" key="8">
    <source>
        <dbReference type="EMBL" id="KAJ1609145.1"/>
    </source>
</evidence>
<comment type="subcellular location">
    <subcellularLocation>
        <location evidence="1">Nucleus</location>
    </subcellularLocation>
</comment>
<dbReference type="InterPro" id="IPR040454">
    <property type="entry name" value="TF_IIIC_Tfc1/Sfc1"/>
</dbReference>
<reference evidence="8" key="1">
    <citation type="submission" date="2022-10" db="EMBL/GenBank/DDBJ databases">
        <title>Adaptive evolution leads to modifications in subtelomeric GC content in a zoonotic Cryptosporidium species.</title>
        <authorList>
            <person name="Li J."/>
            <person name="Feng Y."/>
            <person name="Xiao L."/>
        </authorList>
    </citation>
    <scope>NUCLEOTIDE SEQUENCE</scope>
    <source>
        <strain evidence="8">25894</strain>
    </source>
</reference>
<accession>A0ABQ8P7X0</accession>
<dbReference type="Proteomes" id="UP001071777">
    <property type="component" value="Unassembled WGS sequence"/>
</dbReference>
<dbReference type="EMBL" id="JAPCXB010000085">
    <property type="protein sequence ID" value="KAJ1609145.1"/>
    <property type="molecule type" value="Genomic_DNA"/>
</dbReference>
<keyword evidence="3" id="KW-0804">Transcription</keyword>
<dbReference type="InterPro" id="IPR042536">
    <property type="entry name" value="TFIIIC_tauA_Sfc1"/>
</dbReference>
<dbReference type="Pfam" id="PF17682">
    <property type="entry name" value="Tau95_N"/>
    <property type="match status" value="1"/>
</dbReference>
<feature type="region of interest" description="Disordered" evidence="5">
    <location>
        <begin position="180"/>
        <end position="202"/>
    </location>
</feature>
<evidence type="ECO:0000256" key="4">
    <source>
        <dbReference type="ARBA" id="ARBA00023242"/>
    </source>
</evidence>
<evidence type="ECO:0000259" key="7">
    <source>
        <dbReference type="Pfam" id="PF17682"/>
    </source>
</evidence>
<keyword evidence="9" id="KW-1185">Reference proteome</keyword>
<feature type="domain" description="Transcription factor IIIC subunit 5 HTH" evidence="6">
    <location>
        <begin position="127"/>
        <end position="314"/>
    </location>
</feature>
<dbReference type="Gene3D" id="3.30.200.160">
    <property type="entry name" value="TFIIIC, subcomplex tauA, subunit Sfc1, barrel domain"/>
    <property type="match status" value="1"/>
</dbReference>
<name>A0ABQ8P7X0_9CRYT</name>
<evidence type="ECO:0000256" key="1">
    <source>
        <dbReference type="ARBA" id="ARBA00004123"/>
    </source>
</evidence>
<sequence>MVEIPVKSIVCVEIPGRVENLANAIFALGGMEGIEESVESSSPMKLLFCREDPYNRPIYSDFMKRTGILLRRLKYSDGRMEWRVVGDVSLLHQFTQMADFYFIPPPGFRDKKTIHEEINEEIVGTPFIPPAVFSKVTQPVNIKWIGSNDGQARHSDSSAAVNGSASQDIAEGLAESIGALAGGSQGDVGNPESEMADALESEEARAEGNHYWNVVVKYSDTQIPSTPLKISSSINLDKQALDTLRELFKEQPLWLRPVIESRISPDISAWKRKLLFTQVCYNISDGPWRACLCRLGYDPRKDPESRKYQTMDFRDPYLRKVLKDKRIGINVKAEEDLGETLLDWQFKVPPKRGSQIYQLSNIEDSHIQKVIREAVPLESCTRESGWFKKSVIDQIRELLSLKCEQMRQLDN</sequence>
<gene>
    <name evidence="8" type="ORF">OJ252_2279</name>
</gene>
<feature type="domain" description="Transcription factor IIIC subunit Tfc1/Sfc1 triple barrel" evidence="7">
    <location>
        <begin position="10"/>
        <end position="102"/>
    </location>
</feature>
<dbReference type="PANTHER" id="PTHR13230">
    <property type="entry name" value="GENERAL TRANSCRIPTION FACTOR IIIC, POLYPEPTIDE 5"/>
    <property type="match status" value="1"/>
</dbReference>
<comment type="caution">
    <text evidence="8">The sequence shown here is derived from an EMBL/GenBank/DDBJ whole genome shotgun (WGS) entry which is preliminary data.</text>
</comment>
<dbReference type="PANTHER" id="PTHR13230:SF5">
    <property type="entry name" value="GENERAL TRANSCRIPTION FACTOR 3C POLYPEPTIDE 5"/>
    <property type="match status" value="1"/>
</dbReference>
<keyword evidence="2" id="KW-0238">DNA-binding</keyword>
<evidence type="ECO:0000313" key="9">
    <source>
        <dbReference type="Proteomes" id="UP001071777"/>
    </source>
</evidence>
<protein>
    <submittedName>
        <fullName evidence="8">RNA polymerase III transcription factor (TF)IIICsubunit tau/Tfc1p</fullName>
    </submittedName>
</protein>
<dbReference type="Pfam" id="PF09734">
    <property type="entry name" value="Tau95"/>
    <property type="match status" value="1"/>
</dbReference>